<reference evidence="1 2" key="1">
    <citation type="submission" date="2024-06" db="EMBL/GenBank/DDBJ databases">
        <authorList>
            <person name="Pan Q."/>
            <person name="Wen M."/>
            <person name="Jouanno E."/>
            <person name="Zahm M."/>
            <person name="Klopp C."/>
            <person name="Cabau C."/>
            <person name="Louis A."/>
            <person name="Berthelot C."/>
            <person name="Parey E."/>
            <person name="Roest Crollius H."/>
            <person name="Montfort J."/>
            <person name="Robinson-Rechavi M."/>
            <person name="Bouchez O."/>
            <person name="Lampietro C."/>
            <person name="Lopez Roques C."/>
            <person name="Donnadieu C."/>
            <person name="Postlethwait J."/>
            <person name="Bobe J."/>
            <person name="Verreycken H."/>
            <person name="Guiguen Y."/>
        </authorList>
    </citation>
    <scope>NUCLEOTIDE SEQUENCE [LARGE SCALE GENOMIC DNA]</scope>
    <source>
        <strain evidence="1">Up_M1</strain>
        <tissue evidence="1">Testis</tissue>
    </source>
</reference>
<evidence type="ECO:0000313" key="1">
    <source>
        <dbReference type="EMBL" id="KAL1006712.1"/>
    </source>
</evidence>
<keyword evidence="2" id="KW-1185">Reference proteome</keyword>
<dbReference type="EMBL" id="JAGEUA010000002">
    <property type="protein sequence ID" value="KAL1006712.1"/>
    <property type="molecule type" value="Genomic_DNA"/>
</dbReference>
<comment type="caution">
    <text evidence="1">The sequence shown here is derived from an EMBL/GenBank/DDBJ whole genome shotgun (WGS) entry which is preliminary data.</text>
</comment>
<gene>
    <name evidence="1" type="ORF">UPYG_G00075770</name>
</gene>
<protein>
    <submittedName>
        <fullName evidence="1">Uncharacterized protein</fullName>
    </submittedName>
</protein>
<name>A0ABD0XFU1_UMBPY</name>
<dbReference type="AlphaFoldDB" id="A0ABD0XFU1"/>
<accession>A0ABD0XFU1</accession>
<dbReference type="Proteomes" id="UP001557470">
    <property type="component" value="Unassembled WGS sequence"/>
</dbReference>
<evidence type="ECO:0000313" key="2">
    <source>
        <dbReference type="Proteomes" id="UP001557470"/>
    </source>
</evidence>
<proteinExistence type="predicted"/>
<sequence length="70" mass="8083">MAYCYFENQQTGYINPDSFDGQQLPLKKSPENIPMGPTNSFMPRQMTSSDRVAVKTLHEHPMEKPECRSF</sequence>
<organism evidence="1 2">
    <name type="scientific">Umbra pygmaea</name>
    <name type="common">Eastern mudminnow</name>
    <dbReference type="NCBI Taxonomy" id="75934"/>
    <lineage>
        <taxon>Eukaryota</taxon>
        <taxon>Metazoa</taxon>
        <taxon>Chordata</taxon>
        <taxon>Craniata</taxon>
        <taxon>Vertebrata</taxon>
        <taxon>Euteleostomi</taxon>
        <taxon>Actinopterygii</taxon>
        <taxon>Neopterygii</taxon>
        <taxon>Teleostei</taxon>
        <taxon>Protacanthopterygii</taxon>
        <taxon>Esociformes</taxon>
        <taxon>Umbridae</taxon>
        <taxon>Umbra</taxon>
    </lineage>
</organism>